<evidence type="ECO:0000313" key="1">
    <source>
        <dbReference type="EMBL" id="CAI9302922.1"/>
    </source>
</evidence>
<dbReference type="AlphaFoldDB" id="A0AA36ENZ8"/>
<dbReference type="InterPro" id="IPR042201">
    <property type="entry name" value="FH2_Formin_sf"/>
</dbReference>
<organism evidence="1 2">
    <name type="scientific">Lactuca saligna</name>
    <name type="common">Willowleaf lettuce</name>
    <dbReference type="NCBI Taxonomy" id="75948"/>
    <lineage>
        <taxon>Eukaryota</taxon>
        <taxon>Viridiplantae</taxon>
        <taxon>Streptophyta</taxon>
        <taxon>Embryophyta</taxon>
        <taxon>Tracheophyta</taxon>
        <taxon>Spermatophyta</taxon>
        <taxon>Magnoliopsida</taxon>
        <taxon>eudicotyledons</taxon>
        <taxon>Gunneridae</taxon>
        <taxon>Pentapetalae</taxon>
        <taxon>asterids</taxon>
        <taxon>campanulids</taxon>
        <taxon>Asterales</taxon>
        <taxon>Asteraceae</taxon>
        <taxon>Cichorioideae</taxon>
        <taxon>Cichorieae</taxon>
        <taxon>Lactucinae</taxon>
        <taxon>Lactuca</taxon>
    </lineage>
</organism>
<proteinExistence type="predicted"/>
<name>A0AA36ENZ8_LACSI</name>
<protein>
    <submittedName>
        <fullName evidence="1">Uncharacterized protein</fullName>
    </submittedName>
</protein>
<dbReference type="Proteomes" id="UP001177003">
    <property type="component" value="Chromosome 9"/>
</dbReference>
<dbReference type="EMBL" id="OX465085">
    <property type="protein sequence ID" value="CAI9302922.1"/>
    <property type="molecule type" value="Genomic_DNA"/>
</dbReference>
<dbReference type="PANTHER" id="PTHR45733:SF33">
    <property type="entry name" value="FORMIN-LIKE PROTEIN"/>
    <property type="match status" value="1"/>
</dbReference>
<dbReference type="PANTHER" id="PTHR45733">
    <property type="entry name" value="FORMIN-J"/>
    <property type="match status" value="1"/>
</dbReference>
<dbReference type="Gene3D" id="1.20.58.2220">
    <property type="entry name" value="Formin, FH2 domain"/>
    <property type="match status" value="1"/>
</dbReference>
<dbReference type="InterPro" id="IPR051144">
    <property type="entry name" value="Formin_homology_domain"/>
</dbReference>
<evidence type="ECO:0000313" key="2">
    <source>
        <dbReference type="Proteomes" id="UP001177003"/>
    </source>
</evidence>
<dbReference type="SUPFAM" id="SSF101447">
    <property type="entry name" value="Formin homology 2 domain (FH2 domain)"/>
    <property type="match status" value="1"/>
</dbReference>
<gene>
    <name evidence="1" type="ORF">LSALG_LOCUS41385</name>
</gene>
<reference evidence="1" key="1">
    <citation type="submission" date="2023-04" db="EMBL/GenBank/DDBJ databases">
        <authorList>
            <person name="Vijverberg K."/>
            <person name="Xiong W."/>
            <person name="Schranz E."/>
        </authorList>
    </citation>
    <scope>NUCLEOTIDE SEQUENCE</scope>
</reference>
<keyword evidence="2" id="KW-1185">Reference proteome</keyword>
<accession>A0AA36ENZ8</accession>
<sequence length="199" mass="22383">MQTIVTLGNALNQGITRGVVVWFRLDSLLLLGSDWVLVDKLPELLDFSKDLDSLELASRVVQLKYLAEEMQAISKGLEKVVQELSIAENDGLVSEKFLKLRLRIIIKQKPCVGVGPLCNAQQVKLMEERNMKPLDLNLAALSARCSKNLELNLAKSLLSKMGQCTIAYPYNQLFGTLVLKNYERQDATLLSWNLMYIVD</sequence>